<name>A0A512D567_9MICO</name>
<dbReference type="InterPro" id="IPR019965">
    <property type="entry name" value="PPOX_F420-dep_Rv2061_put"/>
</dbReference>
<protein>
    <recommendedName>
        <fullName evidence="2">Pyridoxamine 5'-phosphate oxidase N-terminal domain-containing protein</fullName>
    </recommendedName>
</protein>
<dbReference type="Pfam" id="PF01243">
    <property type="entry name" value="PNPOx_N"/>
    <property type="match status" value="1"/>
</dbReference>
<dbReference type="SUPFAM" id="SSF50475">
    <property type="entry name" value="FMN-binding split barrel"/>
    <property type="match status" value="1"/>
</dbReference>
<dbReference type="GO" id="GO:0070967">
    <property type="term" value="F:coenzyme F420 binding"/>
    <property type="evidence" value="ECO:0007669"/>
    <property type="project" value="TreeGrafter"/>
</dbReference>
<feature type="domain" description="Pyridoxamine 5'-phosphate oxidase N-terminal" evidence="2">
    <location>
        <begin position="24"/>
        <end position="145"/>
    </location>
</feature>
<evidence type="ECO:0000256" key="1">
    <source>
        <dbReference type="ARBA" id="ARBA00023002"/>
    </source>
</evidence>
<dbReference type="InterPro" id="IPR052019">
    <property type="entry name" value="F420H2_bilvrd_red/Heme_oxyg"/>
</dbReference>
<dbReference type="Proteomes" id="UP000321534">
    <property type="component" value="Unassembled WGS sequence"/>
</dbReference>
<dbReference type="InterPro" id="IPR012349">
    <property type="entry name" value="Split_barrel_FMN-bd"/>
</dbReference>
<dbReference type="InterPro" id="IPR011576">
    <property type="entry name" value="Pyridox_Oxase_N"/>
</dbReference>
<proteinExistence type="predicted"/>
<dbReference type="PANTHER" id="PTHR35176">
    <property type="entry name" value="HEME OXYGENASE HI_0854-RELATED"/>
    <property type="match status" value="1"/>
</dbReference>
<dbReference type="GO" id="GO:0005829">
    <property type="term" value="C:cytosol"/>
    <property type="evidence" value="ECO:0007669"/>
    <property type="project" value="TreeGrafter"/>
</dbReference>
<dbReference type="PANTHER" id="PTHR35176:SF11">
    <property type="entry name" value="PYRIDOXAMINE 5'-PHOSPHATE OXIDASE FAMILY PROTEIN"/>
    <property type="match status" value="1"/>
</dbReference>
<dbReference type="GO" id="GO:0016627">
    <property type="term" value="F:oxidoreductase activity, acting on the CH-CH group of donors"/>
    <property type="evidence" value="ECO:0007669"/>
    <property type="project" value="TreeGrafter"/>
</dbReference>
<evidence type="ECO:0000313" key="3">
    <source>
        <dbReference type="EMBL" id="GEO31607.1"/>
    </source>
</evidence>
<evidence type="ECO:0000313" key="4">
    <source>
        <dbReference type="Proteomes" id="UP000321534"/>
    </source>
</evidence>
<evidence type="ECO:0000259" key="2">
    <source>
        <dbReference type="Pfam" id="PF01243"/>
    </source>
</evidence>
<reference evidence="3 4" key="1">
    <citation type="submission" date="2019-07" db="EMBL/GenBank/DDBJ databases">
        <title>Whole genome shotgun sequence of Terrabacter aerolatus NBRC 106305.</title>
        <authorList>
            <person name="Hosoyama A."/>
            <person name="Uohara A."/>
            <person name="Ohji S."/>
            <person name="Ichikawa N."/>
        </authorList>
    </citation>
    <scope>NUCLEOTIDE SEQUENCE [LARGE SCALE GENOMIC DNA]</scope>
    <source>
        <strain evidence="3 4">NBRC 106305</strain>
    </source>
</reference>
<dbReference type="AlphaFoldDB" id="A0A512D567"/>
<sequence>MAHCGHGSAAYAGPVSPMPSDLDVVNAQRYVSLTTFRRNGAPVPTPVWIARDGSDLVVVSVDPAGKLKRLAHTARVELRPCDLRGRVAEGAPTYAGTAVVDRSAEGVAAVKRALGRKYVLARLGDAVAAVTDRVRPRAPRAAIRITLG</sequence>
<dbReference type="Gene3D" id="2.30.110.10">
    <property type="entry name" value="Electron Transport, Fmn-binding Protein, Chain A"/>
    <property type="match status" value="1"/>
</dbReference>
<gene>
    <name evidence="3" type="ORF">TAE01_34170</name>
</gene>
<dbReference type="NCBIfam" id="TIGR03666">
    <property type="entry name" value="Rv2061_F420"/>
    <property type="match status" value="1"/>
</dbReference>
<dbReference type="EMBL" id="BJYX01000023">
    <property type="protein sequence ID" value="GEO31607.1"/>
    <property type="molecule type" value="Genomic_DNA"/>
</dbReference>
<keyword evidence="4" id="KW-1185">Reference proteome</keyword>
<comment type="caution">
    <text evidence="3">The sequence shown here is derived from an EMBL/GenBank/DDBJ whole genome shotgun (WGS) entry which is preliminary data.</text>
</comment>
<accession>A0A512D567</accession>
<keyword evidence="1" id="KW-0560">Oxidoreductase</keyword>
<organism evidence="3 4">
    <name type="scientific">Terrabacter aerolatus</name>
    <dbReference type="NCBI Taxonomy" id="422442"/>
    <lineage>
        <taxon>Bacteria</taxon>
        <taxon>Bacillati</taxon>
        <taxon>Actinomycetota</taxon>
        <taxon>Actinomycetes</taxon>
        <taxon>Micrococcales</taxon>
        <taxon>Intrasporangiaceae</taxon>
        <taxon>Terrabacter</taxon>
    </lineage>
</organism>